<protein>
    <submittedName>
        <fullName evidence="1">Uncharacterized protein</fullName>
    </submittedName>
</protein>
<reference evidence="1 2" key="1">
    <citation type="submission" date="2017-01" db="EMBL/GenBank/DDBJ databases">
        <title>Complete Genome Sequence of Vibrio vulnificus FORC_053.</title>
        <authorList>
            <consortium name="Food-borne Pathogen Omics Research Center"/>
            <person name="Chung H.Y."/>
            <person name="Na E.J."/>
            <person name="Song J.S."/>
            <person name="Kim H."/>
            <person name="Lee J.-H."/>
            <person name="Ryu S."/>
            <person name="Choi S.H."/>
        </authorList>
    </citation>
    <scope>NUCLEOTIDE SEQUENCE [LARGE SCALE GENOMIC DNA]</scope>
    <source>
        <strain evidence="1 2">FORC_053</strain>
    </source>
</reference>
<dbReference type="RefSeq" id="WP_103193802.1">
    <property type="nucleotide sequence ID" value="NZ_CP019291.1"/>
</dbReference>
<dbReference type="EMBL" id="CP019291">
    <property type="protein sequence ID" value="AXX62648.1"/>
    <property type="molecule type" value="Genomic_DNA"/>
</dbReference>
<dbReference type="AlphaFoldDB" id="A0AAN1UET0"/>
<evidence type="ECO:0000313" key="1">
    <source>
        <dbReference type="EMBL" id="AXX62648.1"/>
    </source>
</evidence>
<name>A0AAN1UET0_VIBVL</name>
<dbReference type="Proteomes" id="UP000263418">
    <property type="component" value="Chromosome 2"/>
</dbReference>
<evidence type="ECO:0000313" key="2">
    <source>
        <dbReference type="Proteomes" id="UP000263418"/>
    </source>
</evidence>
<gene>
    <name evidence="1" type="ORF">FORC53_4309</name>
</gene>
<accession>A0AAN1UET0</accession>
<proteinExistence type="predicted"/>
<organism evidence="1 2">
    <name type="scientific">Vibrio vulnificus</name>
    <dbReference type="NCBI Taxonomy" id="672"/>
    <lineage>
        <taxon>Bacteria</taxon>
        <taxon>Pseudomonadati</taxon>
        <taxon>Pseudomonadota</taxon>
        <taxon>Gammaproteobacteria</taxon>
        <taxon>Vibrionales</taxon>
        <taxon>Vibrionaceae</taxon>
        <taxon>Vibrio</taxon>
    </lineage>
</organism>
<sequence length="165" mass="18655">MNNVTEGASILEQEETMVGKSKGPYYKMKIEGHGWLAFDADKKTNPDLHLSVCEDENDPRVTNAIINKSTKSYVKDKDFYTWAFYPYGKSGGLRLDYHFETPPWELFGSKHDSTSVSWKLDNGIFLSSSEYKGYGLALSIQDGKVVADVKQQARVQLIEVPNPHQ</sequence>